<comment type="caution">
    <text evidence="2">The sequence shown here is derived from an EMBL/GenBank/DDBJ whole genome shotgun (WGS) entry which is preliminary data.</text>
</comment>
<evidence type="ECO:0000259" key="1">
    <source>
        <dbReference type="Pfam" id="PF07045"/>
    </source>
</evidence>
<gene>
    <name evidence="2" type="ORF">GRI34_08350</name>
</gene>
<dbReference type="SUPFAM" id="SSF54909">
    <property type="entry name" value="Dimeric alpha+beta barrel"/>
    <property type="match status" value="1"/>
</dbReference>
<dbReference type="InterPro" id="IPR011008">
    <property type="entry name" value="Dimeric_a/b-barrel"/>
</dbReference>
<dbReference type="OrthoDB" id="7432173at2"/>
<dbReference type="Pfam" id="PF07045">
    <property type="entry name" value="DUF1330"/>
    <property type="match status" value="1"/>
</dbReference>
<organism evidence="2 3">
    <name type="scientific">Qipengyuania aquimaris</name>
    <dbReference type="NCBI Taxonomy" id="255984"/>
    <lineage>
        <taxon>Bacteria</taxon>
        <taxon>Pseudomonadati</taxon>
        <taxon>Pseudomonadota</taxon>
        <taxon>Alphaproteobacteria</taxon>
        <taxon>Sphingomonadales</taxon>
        <taxon>Erythrobacteraceae</taxon>
        <taxon>Qipengyuania</taxon>
    </lineage>
</organism>
<keyword evidence="3" id="KW-1185">Reference proteome</keyword>
<protein>
    <submittedName>
        <fullName evidence="2">DUF1330 domain-containing protein</fullName>
    </submittedName>
</protein>
<evidence type="ECO:0000313" key="3">
    <source>
        <dbReference type="Proteomes" id="UP000432727"/>
    </source>
</evidence>
<proteinExistence type="predicted"/>
<dbReference type="Gene3D" id="3.30.70.100">
    <property type="match status" value="1"/>
</dbReference>
<dbReference type="RefSeq" id="WP_160595525.1">
    <property type="nucleotide sequence ID" value="NZ_WTYI01000001.1"/>
</dbReference>
<dbReference type="EMBL" id="WTYI01000001">
    <property type="protein sequence ID" value="MXO96424.1"/>
    <property type="molecule type" value="Genomic_DNA"/>
</dbReference>
<accession>A0A6I4TKI2</accession>
<name>A0A6I4TKI2_9SPHN</name>
<reference evidence="2 3" key="1">
    <citation type="submission" date="2019-12" db="EMBL/GenBank/DDBJ databases">
        <title>Genomic-based taxomic classification of the family Erythrobacteraceae.</title>
        <authorList>
            <person name="Xu L."/>
        </authorList>
    </citation>
    <scope>NUCLEOTIDE SEQUENCE [LARGE SCALE GENOMIC DNA]</scope>
    <source>
        <strain evidence="2 3">JCM 12189</strain>
    </source>
</reference>
<evidence type="ECO:0000313" key="2">
    <source>
        <dbReference type="EMBL" id="MXO96424.1"/>
    </source>
</evidence>
<dbReference type="InterPro" id="IPR010753">
    <property type="entry name" value="DUF1330"/>
</dbReference>
<dbReference type="AlphaFoldDB" id="A0A6I4TKI2"/>
<dbReference type="Proteomes" id="UP000432727">
    <property type="component" value="Unassembled WGS sequence"/>
</dbReference>
<sequence>MPRSDTSLGWSFASALIAYRCDERLVVQNLTRRSLNRSTTTGLSCVSHRTDFKTESEMNSPTSLFKAFTTTAAIALIAGCTSLQAHETAKPSEKAVSVKADEYKSVTIDLPAGALFSVIGFDYMRTDEAMRARADFQSSAIPIAVENGFTRHGALMVDGLSFGAFSPQGFLLTSWPSQEAFDRFESDPRWPEYSELRRSIWNDIRYYRDVQEEGLSLTLRSDKFYTLAIAYTDPENAADYQEYLARLEDEVAKQGGKFILKLFDPNLESLSNAKSPDQLTFIEWNDAEGASRLLRSDAYEAAKHLGASGTTDLSFYLLRPSL</sequence>
<feature type="domain" description="DUF1330" evidence="1">
    <location>
        <begin position="228"/>
        <end position="309"/>
    </location>
</feature>